<gene>
    <name evidence="6" type="ORF">PVAP13_4KG240543</name>
</gene>
<reference evidence="6 7" key="1">
    <citation type="submission" date="2020-05" db="EMBL/GenBank/DDBJ databases">
        <title>WGS assembly of Panicum virgatum.</title>
        <authorList>
            <person name="Lovell J.T."/>
            <person name="Jenkins J."/>
            <person name="Shu S."/>
            <person name="Juenger T.E."/>
            <person name="Schmutz J."/>
        </authorList>
    </citation>
    <scope>NUCLEOTIDE SEQUENCE [LARGE SCALE GENOMIC DNA]</scope>
    <source>
        <strain evidence="7">cv. AP13</strain>
    </source>
</reference>
<accession>A0A8T0TF62</accession>
<dbReference type="EMBL" id="CM029043">
    <property type="protein sequence ID" value="KAG2610452.1"/>
    <property type="molecule type" value="Genomic_DNA"/>
</dbReference>
<dbReference type="Gene3D" id="3.40.395.10">
    <property type="entry name" value="Adenoviral Proteinase, Chain A"/>
    <property type="match status" value="1"/>
</dbReference>
<evidence type="ECO:0000256" key="4">
    <source>
        <dbReference type="ARBA" id="ARBA00022807"/>
    </source>
</evidence>
<dbReference type="GO" id="GO:0016926">
    <property type="term" value="P:protein desumoylation"/>
    <property type="evidence" value="ECO:0007669"/>
    <property type="project" value="TreeGrafter"/>
</dbReference>
<keyword evidence="3" id="KW-0378">Hydrolase</keyword>
<protein>
    <recommendedName>
        <fullName evidence="5">Ubiquitin-like protease family profile domain-containing protein</fullName>
    </recommendedName>
</protein>
<dbReference type="Proteomes" id="UP000823388">
    <property type="component" value="Chromosome 4K"/>
</dbReference>
<dbReference type="AlphaFoldDB" id="A0A8T0TF62"/>
<dbReference type="GO" id="GO:0006508">
    <property type="term" value="P:proteolysis"/>
    <property type="evidence" value="ECO:0007669"/>
    <property type="project" value="UniProtKB-KW"/>
</dbReference>
<feature type="non-terminal residue" evidence="6">
    <location>
        <position position="229"/>
    </location>
</feature>
<dbReference type="GO" id="GO:0005634">
    <property type="term" value="C:nucleus"/>
    <property type="evidence" value="ECO:0007669"/>
    <property type="project" value="TreeGrafter"/>
</dbReference>
<comment type="caution">
    <text evidence="6">The sequence shown here is derived from an EMBL/GenBank/DDBJ whole genome shotgun (WGS) entry which is preliminary data.</text>
</comment>
<dbReference type="PROSITE" id="PS50600">
    <property type="entry name" value="ULP_PROTEASE"/>
    <property type="match status" value="1"/>
</dbReference>
<dbReference type="PANTHER" id="PTHR12606:SF141">
    <property type="entry name" value="GH15225P-RELATED"/>
    <property type="match status" value="1"/>
</dbReference>
<dbReference type="InterPro" id="IPR003653">
    <property type="entry name" value="Peptidase_C48_C"/>
</dbReference>
<sequence>MAGKSLLFDLDPCGNDVDTAVHVNKCRKEYAPFVVNCICRKFFLDECPTISLKHYFFSCVSIVFMSDSDDYSYIEWCFNGAAAVLPLPLCELLFFPVLYCEHWFLFVVDLKQKMFLFLDSYFSKDDDYSVLTRRKLIPRFCHAWDMFVGSNVDFQHFKIAYPGVPKQSNTVDCGVFVIKFMEIWHFGADLRKDFSAEDIPNIRIQIVNDLLMSEHNKADIVVVTNFHGQ</sequence>
<comment type="similarity">
    <text evidence="1">Belongs to the peptidase C48 family.</text>
</comment>
<feature type="domain" description="Ubiquitin-like protease family profile" evidence="5">
    <location>
        <begin position="1"/>
        <end position="184"/>
    </location>
</feature>
<name>A0A8T0TF62_PANVG</name>
<dbReference type="GO" id="GO:0016929">
    <property type="term" value="F:deSUMOylase activity"/>
    <property type="evidence" value="ECO:0007669"/>
    <property type="project" value="TreeGrafter"/>
</dbReference>
<dbReference type="PANTHER" id="PTHR12606">
    <property type="entry name" value="SENTRIN/SUMO-SPECIFIC PROTEASE"/>
    <property type="match status" value="1"/>
</dbReference>
<evidence type="ECO:0000313" key="7">
    <source>
        <dbReference type="Proteomes" id="UP000823388"/>
    </source>
</evidence>
<evidence type="ECO:0000259" key="5">
    <source>
        <dbReference type="PROSITE" id="PS50600"/>
    </source>
</evidence>
<organism evidence="6 7">
    <name type="scientific">Panicum virgatum</name>
    <name type="common">Blackwell switchgrass</name>
    <dbReference type="NCBI Taxonomy" id="38727"/>
    <lineage>
        <taxon>Eukaryota</taxon>
        <taxon>Viridiplantae</taxon>
        <taxon>Streptophyta</taxon>
        <taxon>Embryophyta</taxon>
        <taxon>Tracheophyta</taxon>
        <taxon>Spermatophyta</taxon>
        <taxon>Magnoliopsida</taxon>
        <taxon>Liliopsida</taxon>
        <taxon>Poales</taxon>
        <taxon>Poaceae</taxon>
        <taxon>PACMAD clade</taxon>
        <taxon>Panicoideae</taxon>
        <taxon>Panicodae</taxon>
        <taxon>Paniceae</taxon>
        <taxon>Panicinae</taxon>
        <taxon>Panicum</taxon>
        <taxon>Panicum sect. Hiantes</taxon>
    </lineage>
</organism>
<keyword evidence="4" id="KW-0788">Thiol protease</keyword>
<evidence type="ECO:0000313" key="6">
    <source>
        <dbReference type="EMBL" id="KAG2610452.1"/>
    </source>
</evidence>
<evidence type="ECO:0000256" key="2">
    <source>
        <dbReference type="ARBA" id="ARBA00022670"/>
    </source>
</evidence>
<proteinExistence type="inferred from homology"/>
<dbReference type="Pfam" id="PF02902">
    <property type="entry name" value="Peptidase_C48"/>
    <property type="match status" value="1"/>
</dbReference>
<evidence type="ECO:0000256" key="1">
    <source>
        <dbReference type="ARBA" id="ARBA00005234"/>
    </source>
</evidence>
<keyword evidence="7" id="KW-1185">Reference proteome</keyword>
<dbReference type="InterPro" id="IPR038765">
    <property type="entry name" value="Papain-like_cys_pep_sf"/>
</dbReference>
<evidence type="ECO:0000256" key="3">
    <source>
        <dbReference type="ARBA" id="ARBA00022801"/>
    </source>
</evidence>
<keyword evidence="2" id="KW-0645">Protease</keyword>
<dbReference type="SUPFAM" id="SSF54001">
    <property type="entry name" value="Cysteine proteinases"/>
    <property type="match status" value="1"/>
</dbReference>